<evidence type="ECO:0000259" key="2">
    <source>
        <dbReference type="Pfam" id="PF07693"/>
    </source>
</evidence>
<dbReference type="InterPro" id="IPR011646">
    <property type="entry name" value="KAP_P-loop"/>
</dbReference>
<evidence type="ECO:0000256" key="1">
    <source>
        <dbReference type="SAM" id="Coils"/>
    </source>
</evidence>
<dbReference type="EMBL" id="QSPV01000007">
    <property type="protein sequence ID" value="RGJ93577.1"/>
    <property type="molecule type" value="Genomic_DNA"/>
</dbReference>
<evidence type="ECO:0000313" key="3">
    <source>
        <dbReference type="EMBL" id="RGJ93577.1"/>
    </source>
</evidence>
<protein>
    <recommendedName>
        <fullName evidence="2">KAP NTPase domain-containing protein</fullName>
    </recommendedName>
</protein>
<name>A0A8B2Z191_BACUN</name>
<evidence type="ECO:0000313" key="4">
    <source>
        <dbReference type="Proteomes" id="UP000260844"/>
    </source>
</evidence>
<comment type="caution">
    <text evidence="3">The sequence shown here is derived from an EMBL/GenBank/DDBJ whole genome shotgun (WGS) entry which is preliminary data.</text>
</comment>
<dbReference type="Pfam" id="PF07693">
    <property type="entry name" value="KAP_NTPase"/>
    <property type="match status" value="1"/>
</dbReference>
<gene>
    <name evidence="3" type="ORF">DXD40_10870</name>
</gene>
<sequence>MIDNNEEMIDVEPICRQFKQYFEIDNRCILSAKFGDGKSYFLSRFTKMYSKEYLFITIYPVNYQVMDNGEIFELIKRDILLRLLSEKTIISRKINYTKSFKSAYYLSQNYEEVFENLIQIIPQFNFCGLDINLGNIYKGIKSISDGYKEWEKKINEIEEEKAGKFIKDFNYRKGSINEFDTISQLIYNIISEYKRSTKKKVVLIIEDLDRIDPAHIFRILNVFSAHFDNKLYGESNKYNFDKIITVCDYDNVKNIYHHVYGENTDFIGYISKFSNIEPFNYSLYNLLKEYIVNHLLDKSLLNYKVICNTLCDNILASLKNESNQFNLRIVKERLVKASKCIVNENISLKYMLEGYYVNSRNTFAILMAIIKVFCLEEKNIFIEDNIGEIVDLIGTNWLILQQSDDNIIFEPLVHQTGSKIQINLKRNLNNSYYDIDKVGSFDVLLCEDKIIKEIKLYSYHNVVKKLMVFLFERKSLIIEYYKDNIIL</sequence>
<feature type="domain" description="KAP NTPase" evidence="2">
    <location>
        <begin position="30"/>
        <end position="260"/>
    </location>
</feature>
<dbReference type="Proteomes" id="UP000260844">
    <property type="component" value="Unassembled WGS sequence"/>
</dbReference>
<dbReference type="RefSeq" id="WP_117689099.1">
    <property type="nucleotide sequence ID" value="NZ_QRWL01000018.1"/>
</dbReference>
<reference evidence="3 4" key="1">
    <citation type="submission" date="2018-08" db="EMBL/GenBank/DDBJ databases">
        <title>A genome reference for cultivated species of the human gut microbiota.</title>
        <authorList>
            <person name="Zou Y."/>
            <person name="Xue W."/>
            <person name="Luo G."/>
        </authorList>
    </citation>
    <scope>NUCLEOTIDE SEQUENCE [LARGE SCALE GENOMIC DNA]</scope>
    <source>
        <strain evidence="3 4">TM04-30</strain>
    </source>
</reference>
<dbReference type="AlphaFoldDB" id="A0A8B2Z191"/>
<keyword evidence="1" id="KW-0175">Coiled coil</keyword>
<organism evidence="3 4">
    <name type="scientific">Bacteroides uniformis</name>
    <dbReference type="NCBI Taxonomy" id="820"/>
    <lineage>
        <taxon>Bacteria</taxon>
        <taxon>Pseudomonadati</taxon>
        <taxon>Bacteroidota</taxon>
        <taxon>Bacteroidia</taxon>
        <taxon>Bacteroidales</taxon>
        <taxon>Bacteroidaceae</taxon>
        <taxon>Bacteroides</taxon>
    </lineage>
</organism>
<accession>A0A8B2Z191</accession>
<proteinExistence type="predicted"/>
<feature type="coiled-coil region" evidence="1">
    <location>
        <begin position="140"/>
        <end position="167"/>
    </location>
</feature>